<evidence type="ECO:0000313" key="2">
    <source>
        <dbReference type="EMBL" id="KAA3677096.1"/>
    </source>
</evidence>
<reference evidence="2 3" key="1">
    <citation type="journal article" date="2019" name="Gigascience">
        <title>Whole-genome sequence of the oriental lung fluke Paragonimus westermani.</title>
        <authorList>
            <person name="Oey H."/>
            <person name="Zakrzewski M."/>
            <person name="Narain K."/>
            <person name="Devi K.R."/>
            <person name="Agatsuma T."/>
            <person name="Nawaratna S."/>
            <person name="Gobert G.N."/>
            <person name="Jones M.K."/>
            <person name="Ragan M.A."/>
            <person name="McManus D.P."/>
            <person name="Krause L."/>
        </authorList>
    </citation>
    <scope>NUCLEOTIDE SEQUENCE [LARGE SCALE GENOMIC DNA]</scope>
    <source>
        <strain evidence="2 3">IND2009</strain>
    </source>
</reference>
<accession>A0A5J4NND0</accession>
<evidence type="ECO:0000313" key="3">
    <source>
        <dbReference type="Proteomes" id="UP000324629"/>
    </source>
</evidence>
<proteinExistence type="predicted"/>
<feature type="region of interest" description="Disordered" evidence="1">
    <location>
        <begin position="1"/>
        <end position="31"/>
    </location>
</feature>
<comment type="caution">
    <text evidence="2">The sequence shown here is derived from an EMBL/GenBank/DDBJ whole genome shotgun (WGS) entry which is preliminary data.</text>
</comment>
<dbReference type="Proteomes" id="UP000324629">
    <property type="component" value="Unassembled WGS sequence"/>
</dbReference>
<sequence length="238" mass="27180">MSENFRSRTPSLLRSSNMSQRPRNGTSRLYDPRLLNQYYSKTPQHCPSYPPLVSRRRTFTSNALRTFMETKVKDHQRVCKLLGLVKAKPKPKRLLKREISVQTGNSLFTCSTNSQDLLRQTVPSCHAVNRMCNNLRASIIHRSTLPILSHPSPYPGLDRAVDHKEPPSKLHYTDINDVLSFQCSFCKTCSCRTADKDDVSTDYWIPALKSPLTNETTDSWHTELTTQCQEVGSTNLSY</sequence>
<dbReference type="AlphaFoldDB" id="A0A5J4NND0"/>
<gene>
    <name evidence="2" type="ORF">DEA37_0001911</name>
</gene>
<evidence type="ECO:0000256" key="1">
    <source>
        <dbReference type="SAM" id="MobiDB-lite"/>
    </source>
</evidence>
<organism evidence="2 3">
    <name type="scientific">Paragonimus westermani</name>
    <dbReference type="NCBI Taxonomy" id="34504"/>
    <lineage>
        <taxon>Eukaryota</taxon>
        <taxon>Metazoa</taxon>
        <taxon>Spiralia</taxon>
        <taxon>Lophotrochozoa</taxon>
        <taxon>Platyhelminthes</taxon>
        <taxon>Trematoda</taxon>
        <taxon>Digenea</taxon>
        <taxon>Plagiorchiida</taxon>
        <taxon>Troglotremata</taxon>
        <taxon>Troglotrematidae</taxon>
        <taxon>Paragonimus</taxon>
    </lineage>
</organism>
<keyword evidence="3" id="KW-1185">Reference proteome</keyword>
<dbReference type="EMBL" id="QNGE01001666">
    <property type="protein sequence ID" value="KAA3677096.1"/>
    <property type="molecule type" value="Genomic_DNA"/>
</dbReference>
<name>A0A5J4NND0_9TREM</name>
<protein>
    <submittedName>
        <fullName evidence="2">Uncharacterized protein</fullName>
    </submittedName>
</protein>
<feature type="compositionally biased region" description="Polar residues" evidence="1">
    <location>
        <begin position="1"/>
        <end position="27"/>
    </location>
</feature>